<name>A0A9R1VNK3_LACSA</name>
<dbReference type="PANTHER" id="PTHR46148">
    <property type="entry name" value="CHROMO DOMAIN-CONTAINING PROTEIN"/>
    <property type="match status" value="1"/>
</dbReference>
<evidence type="ECO:0000259" key="2">
    <source>
        <dbReference type="Pfam" id="PF24626"/>
    </source>
</evidence>
<keyword evidence="1" id="KW-1133">Transmembrane helix</keyword>
<reference evidence="3 4" key="1">
    <citation type="journal article" date="2017" name="Nat. Commun.">
        <title>Genome assembly with in vitro proximity ligation data and whole-genome triplication in lettuce.</title>
        <authorList>
            <person name="Reyes-Chin-Wo S."/>
            <person name="Wang Z."/>
            <person name="Yang X."/>
            <person name="Kozik A."/>
            <person name="Arikit S."/>
            <person name="Song C."/>
            <person name="Xia L."/>
            <person name="Froenicke L."/>
            <person name="Lavelle D.O."/>
            <person name="Truco M.J."/>
            <person name="Xia R."/>
            <person name="Zhu S."/>
            <person name="Xu C."/>
            <person name="Xu H."/>
            <person name="Xu X."/>
            <person name="Cox K."/>
            <person name="Korf I."/>
            <person name="Meyers B.C."/>
            <person name="Michelmore R.W."/>
        </authorList>
    </citation>
    <scope>NUCLEOTIDE SEQUENCE [LARGE SCALE GENOMIC DNA]</scope>
    <source>
        <strain evidence="4">cv. Salinas</strain>
        <tissue evidence="3">Seedlings</tissue>
    </source>
</reference>
<organism evidence="3 4">
    <name type="scientific">Lactuca sativa</name>
    <name type="common">Garden lettuce</name>
    <dbReference type="NCBI Taxonomy" id="4236"/>
    <lineage>
        <taxon>Eukaryota</taxon>
        <taxon>Viridiplantae</taxon>
        <taxon>Streptophyta</taxon>
        <taxon>Embryophyta</taxon>
        <taxon>Tracheophyta</taxon>
        <taxon>Spermatophyta</taxon>
        <taxon>Magnoliopsida</taxon>
        <taxon>eudicotyledons</taxon>
        <taxon>Gunneridae</taxon>
        <taxon>Pentapetalae</taxon>
        <taxon>asterids</taxon>
        <taxon>campanulids</taxon>
        <taxon>Asterales</taxon>
        <taxon>Asteraceae</taxon>
        <taxon>Cichorioideae</taxon>
        <taxon>Cichorieae</taxon>
        <taxon>Lactucinae</taxon>
        <taxon>Lactuca</taxon>
    </lineage>
</organism>
<dbReference type="Pfam" id="PF24626">
    <property type="entry name" value="SH3_Tf2-1"/>
    <property type="match status" value="1"/>
</dbReference>
<gene>
    <name evidence="3" type="ORF">LSAT_V11C500268170</name>
</gene>
<keyword evidence="1" id="KW-0812">Transmembrane</keyword>
<dbReference type="InterPro" id="IPR036397">
    <property type="entry name" value="RNaseH_sf"/>
</dbReference>
<feature type="transmembrane region" description="Helical" evidence="1">
    <location>
        <begin position="71"/>
        <end position="87"/>
    </location>
</feature>
<proteinExistence type="predicted"/>
<dbReference type="Proteomes" id="UP000235145">
    <property type="component" value="Unassembled WGS sequence"/>
</dbReference>
<dbReference type="Gene3D" id="3.30.420.10">
    <property type="entry name" value="Ribonuclease H-like superfamily/Ribonuclease H"/>
    <property type="match status" value="1"/>
</dbReference>
<accession>A0A9R1VNK3</accession>
<evidence type="ECO:0000313" key="4">
    <source>
        <dbReference type="Proteomes" id="UP000235145"/>
    </source>
</evidence>
<keyword evidence="1" id="KW-0472">Membrane</keyword>
<sequence length="180" mass="20497">MKFIVGLPPMGQFDIILVVLDRLSEYAYFICLSHPFTAKVVASTLCKGIVCLHDFPHSIVYDKDVVFLSHFYYYISIGTTPFLWFMVRSHLPFFLMSWGNLKIVCEANSKRRVISFQVSNYLSPHIFGPYRITHKVGPVAYKLDLSTESCIHPVFHVSMLKSTQGLMSSNAIALLPVKKD</sequence>
<dbReference type="GO" id="GO:0003676">
    <property type="term" value="F:nucleic acid binding"/>
    <property type="evidence" value="ECO:0007669"/>
    <property type="project" value="InterPro"/>
</dbReference>
<dbReference type="EMBL" id="NBSK02000005">
    <property type="protein sequence ID" value="KAJ0208110.1"/>
    <property type="molecule type" value="Genomic_DNA"/>
</dbReference>
<keyword evidence="4" id="KW-1185">Reference proteome</keyword>
<dbReference type="SUPFAM" id="SSF53098">
    <property type="entry name" value="Ribonuclease H-like"/>
    <property type="match status" value="1"/>
</dbReference>
<comment type="caution">
    <text evidence="3">The sequence shown here is derived from an EMBL/GenBank/DDBJ whole genome shotgun (WGS) entry which is preliminary data.</text>
</comment>
<protein>
    <recommendedName>
        <fullName evidence="2">Tf2-1-like SH3-like domain-containing protein</fullName>
    </recommendedName>
</protein>
<evidence type="ECO:0000256" key="1">
    <source>
        <dbReference type="SAM" id="Phobius"/>
    </source>
</evidence>
<dbReference type="AlphaFoldDB" id="A0A9R1VNK3"/>
<dbReference type="PANTHER" id="PTHR46148:SF57">
    <property type="entry name" value="OS12G0499874 PROTEIN"/>
    <property type="match status" value="1"/>
</dbReference>
<evidence type="ECO:0000313" key="3">
    <source>
        <dbReference type="EMBL" id="KAJ0208110.1"/>
    </source>
</evidence>
<dbReference type="InterPro" id="IPR012337">
    <property type="entry name" value="RNaseH-like_sf"/>
</dbReference>
<dbReference type="InterPro" id="IPR056924">
    <property type="entry name" value="SH3_Tf2-1"/>
</dbReference>
<feature type="domain" description="Tf2-1-like SH3-like" evidence="2">
    <location>
        <begin position="112"/>
        <end position="162"/>
    </location>
</feature>